<gene>
    <name evidence="1" type="ORF">EV129_102441</name>
</gene>
<organism evidence="1 2">
    <name type="scientific">Rhizobium azibense</name>
    <dbReference type="NCBI Taxonomy" id="1136135"/>
    <lineage>
        <taxon>Bacteria</taxon>
        <taxon>Pseudomonadati</taxon>
        <taxon>Pseudomonadota</taxon>
        <taxon>Alphaproteobacteria</taxon>
        <taxon>Hyphomicrobiales</taxon>
        <taxon>Rhizobiaceae</taxon>
        <taxon>Rhizobium/Agrobacterium group</taxon>
        <taxon>Rhizobium</taxon>
    </lineage>
</organism>
<evidence type="ECO:0000313" key="1">
    <source>
        <dbReference type="EMBL" id="TCU40298.1"/>
    </source>
</evidence>
<accession>A0A4R3RVM7</accession>
<proteinExistence type="predicted"/>
<dbReference type="AlphaFoldDB" id="A0A4R3RVM7"/>
<dbReference type="EMBL" id="SMBK01000002">
    <property type="protein sequence ID" value="TCU40298.1"/>
    <property type="molecule type" value="Genomic_DNA"/>
</dbReference>
<evidence type="ECO:0000313" key="2">
    <source>
        <dbReference type="Proteomes" id="UP000295507"/>
    </source>
</evidence>
<comment type="caution">
    <text evidence="1">The sequence shown here is derived from an EMBL/GenBank/DDBJ whole genome shotgun (WGS) entry which is preliminary data.</text>
</comment>
<protein>
    <submittedName>
        <fullName evidence="1">Uncharacterized protein</fullName>
    </submittedName>
</protein>
<sequence>MLPADQYRQYSIKWTRLQIRPAVALPDREDHRLSTNESQLKSGGRPASLVDRYKLQPVELALAPSAVAGIAAGFGSSKSCAMNICVLVCPCSLEGVAAHGSPRRGLLREQYRRQDGIPSSASRGKVSLPNLGITGRHCLHASNAATGSHRQRPDERQRPAIADGPFFRSANWFTCRQRRSAGCACRLPRAELRRSHRKCGSLGRGRRPSRARRRRLRFRAAQKRNLRRSR</sequence>
<name>A0A4R3RVM7_9HYPH</name>
<dbReference type="Proteomes" id="UP000295507">
    <property type="component" value="Unassembled WGS sequence"/>
</dbReference>
<reference evidence="1 2" key="1">
    <citation type="submission" date="2019-03" db="EMBL/GenBank/DDBJ databases">
        <title>Genomic Encyclopedia of Type Strains, Phase IV (KMG-V): Genome sequencing to study the core and pangenomes of soil and plant-associated prokaryotes.</title>
        <authorList>
            <person name="Whitman W."/>
        </authorList>
    </citation>
    <scope>NUCLEOTIDE SEQUENCE [LARGE SCALE GENOMIC DNA]</scope>
    <source>
        <strain evidence="1 2">IE4868</strain>
    </source>
</reference>